<protein>
    <submittedName>
        <fullName evidence="2">Uncharacterized protein</fullName>
    </submittedName>
</protein>
<dbReference type="AlphaFoldDB" id="K4IFM4"/>
<keyword evidence="1" id="KW-1133">Transmembrane helix</keyword>
<reference evidence="2" key="1">
    <citation type="submission" date="2006-03" db="EMBL/GenBank/DDBJ databases">
        <authorList>
            <person name="Bowman J."/>
            <person name="Ferriera S."/>
            <person name="Johnson J."/>
            <person name="Kravitz S."/>
            <person name="Halpern A."/>
            <person name="Remington K."/>
            <person name="Beeson K."/>
            <person name="Tran B."/>
            <person name="Rogers Y.-H."/>
            <person name="Friedman R."/>
            <person name="Venter J.C."/>
        </authorList>
    </citation>
    <scope>NUCLEOTIDE SEQUENCE [LARGE SCALE GENOMIC DNA]</scope>
    <source>
        <strain evidence="2">ATCC 700755</strain>
    </source>
</reference>
<keyword evidence="1" id="KW-0472">Membrane</keyword>
<organism evidence="2 3">
    <name type="scientific">Psychroflexus torquis (strain ATCC 700755 / CIP 106069 / ACAM 623)</name>
    <dbReference type="NCBI Taxonomy" id="313595"/>
    <lineage>
        <taxon>Bacteria</taxon>
        <taxon>Pseudomonadati</taxon>
        <taxon>Bacteroidota</taxon>
        <taxon>Flavobacteriia</taxon>
        <taxon>Flavobacteriales</taxon>
        <taxon>Flavobacteriaceae</taxon>
        <taxon>Psychroflexus</taxon>
    </lineage>
</organism>
<evidence type="ECO:0000313" key="3">
    <source>
        <dbReference type="Proteomes" id="UP000008514"/>
    </source>
</evidence>
<reference evidence="2" key="2">
    <citation type="submission" date="2012-09" db="EMBL/GenBank/DDBJ databases">
        <title>The complete sequence of Psychroflexus torquis an extreme psychrophile from sea-ice that is stimulated by light.</title>
        <authorList>
            <person name="Feng S."/>
            <person name="Powell S.M."/>
            <person name="Bowman J.P."/>
        </authorList>
    </citation>
    <scope>NUCLEOTIDE SEQUENCE [LARGE SCALE GENOMIC DNA]</scope>
    <source>
        <strain evidence="2">ATCC 700755</strain>
    </source>
</reference>
<dbReference type="STRING" id="313595.P700755_000904"/>
<gene>
    <name evidence="2" type="ordered locus">P700755_000904</name>
</gene>
<dbReference type="Proteomes" id="UP000008514">
    <property type="component" value="Chromosome"/>
</dbReference>
<keyword evidence="1" id="KW-0812">Transmembrane</keyword>
<evidence type="ECO:0000256" key="1">
    <source>
        <dbReference type="SAM" id="Phobius"/>
    </source>
</evidence>
<dbReference type="EMBL" id="CP003879">
    <property type="protein sequence ID" value="AFU67881.1"/>
    <property type="molecule type" value="Genomic_DNA"/>
</dbReference>
<proteinExistence type="predicted"/>
<dbReference type="HOGENOM" id="CLU_2603469_0_0_10"/>
<feature type="transmembrane region" description="Helical" evidence="1">
    <location>
        <begin position="12"/>
        <end position="30"/>
    </location>
</feature>
<evidence type="ECO:0000313" key="2">
    <source>
        <dbReference type="EMBL" id="AFU67881.1"/>
    </source>
</evidence>
<name>K4IFM4_PSYTT</name>
<keyword evidence="3" id="KW-1185">Reference proteome</keyword>
<dbReference type="KEGG" id="ptq:P700755_000904"/>
<sequence length="79" mass="8501">MIEHALTTLSPLLAVISLLFSGMIIDYIGITVKCLTAMNTNNIKLNHVKIFLSLLSLGLQINAASIDFGINSSLNVSLK</sequence>
<accession>K4IFM4</accession>